<dbReference type="OrthoDB" id="928137at2"/>
<dbReference type="NCBIfam" id="TIGR04183">
    <property type="entry name" value="Por_Secre_tail"/>
    <property type="match status" value="1"/>
</dbReference>
<dbReference type="Proteomes" id="UP000306918">
    <property type="component" value="Unassembled WGS sequence"/>
</dbReference>
<proteinExistence type="predicted"/>
<dbReference type="RefSeq" id="WP_136579117.1">
    <property type="nucleotide sequence ID" value="NZ_STFF01000006.1"/>
</dbReference>
<evidence type="ECO:0000313" key="2">
    <source>
        <dbReference type="Proteomes" id="UP000306918"/>
    </source>
</evidence>
<dbReference type="InterPro" id="IPR026444">
    <property type="entry name" value="Secre_tail"/>
</dbReference>
<dbReference type="AlphaFoldDB" id="A0A4V6T3P9"/>
<evidence type="ECO:0000313" key="1">
    <source>
        <dbReference type="EMBL" id="THU35876.1"/>
    </source>
</evidence>
<keyword evidence="2" id="KW-1185">Reference proteome</keyword>
<comment type="caution">
    <text evidence="1">The sequence shown here is derived from an EMBL/GenBank/DDBJ whole genome shotgun (WGS) entry which is preliminary data.</text>
</comment>
<sequence length="391" mass="42197">MPVPILKTTIIGKRPLWCIAINKQVCGLILLTFLALSCFSQTIGNWTFNNTLTGTGGTYNTVSNADFSGAIPTKVFHGSVEYYGENGWPSGAINTSSYLEFSISPNAGYQLDLSSVIVRIRRSTTGASGSGPTSWSLRSSIDGYAADLSINSLTSSASNYTVTLGSGFLNVYTTVTFRLYGYNVNISGGGGLNRLVLDNISIQGASQVLPLTLTGIQALRGNDKNIAVKWQVNNVHEGSVFNVERSVNGTDFTTINRFTERASKAAGSYSYEDNQSPGDAQVVFYRIKVNEPTGWTYFSWLVKVNNKAIKQGLIHYASIEGQSLLTSLQVPEKGSYSVSVLSMNGAVLQKRTLDLETGVHTVALPLNAVSHGTYVVRLTGNSLLSSKQFVW</sequence>
<reference evidence="1 2" key="1">
    <citation type="submission" date="2019-04" db="EMBL/GenBank/DDBJ databases">
        <title>Niastella caeni sp. nov., isolated from activated sludge.</title>
        <authorList>
            <person name="Sheng M."/>
        </authorList>
    </citation>
    <scope>NUCLEOTIDE SEQUENCE [LARGE SCALE GENOMIC DNA]</scope>
    <source>
        <strain evidence="1 2">HX-2-15</strain>
    </source>
</reference>
<accession>A0A4V6T3P9</accession>
<name>A0A4V6T3P9_9BACT</name>
<protein>
    <submittedName>
        <fullName evidence="1">T9SS type A sorting domain-containing protein</fullName>
    </submittedName>
</protein>
<dbReference type="EMBL" id="STFF01000006">
    <property type="protein sequence ID" value="THU35876.1"/>
    <property type="molecule type" value="Genomic_DNA"/>
</dbReference>
<gene>
    <name evidence="1" type="ORF">FAM09_21010</name>
</gene>
<organism evidence="1 2">
    <name type="scientific">Niastella caeni</name>
    <dbReference type="NCBI Taxonomy" id="2569763"/>
    <lineage>
        <taxon>Bacteria</taxon>
        <taxon>Pseudomonadati</taxon>
        <taxon>Bacteroidota</taxon>
        <taxon>Chitinophagia</taxon>
        <taxon>Chitinophagales</taxon>
        <taxon>Chitinophagaceae</taxon>
        <taxon>Niastella</taxon>
    </lineage>
</organism>